<protein>
    <recommendedName>
        <fullName evidence="7">EamA domain-containing protein</fullName>
    </recommendedName>
</protein>
<feature type="transmembrane region" description="Helical" evidence="6">
    <location>
        <begin position="64"/>
        <end position="82"/>
    </location>
</feature>
<name>A0NZZ6_ROSAI</name>
<sequence length="319" mass="33639">MAVIDAASKSTKQKMPPMRNQMLKTTSQSMSVALTAALAAVTIWGASAAATAVAGRTIPPDLIGGLRSLLAGIVLLPLLLRFRDHFPQTWPERVELLVGGLSGFMAYPLLLSIGVLKTSVTHASVILASAPIFTGLLSFLITNRWPRALWWAGSVVSMSGILLLMNARGPATTTGVSATPLGDGLVILSVLFASVGYVYGGRSSSRMGQWPATTWSIAVGALTFAPFTIPQALAFDWSTPDTFELSALVFLVLFVTIACYALWFFALGEAGATAVAPLQFLQPVVGIAIAVSFLGEALSLNILISAGLIIFGVWLTRRS</sequence>
<feature type="transmembrane region" description="Helical" evidence="6">
    <location>
        <begin position="245"/>
        <end position="267"/>
    </location>
</feature>
<feature type="transmembrane region" description="Helical" evidence="6">
    <location>
        <begin position="94"/>
        <end position="116"/>
    </location>
</feature>
<dbReference type="GO" id="GO:0016020">
    <property type="term" value="C:membrane"/>
    <property type="evidence" value="ECO:0007669"/>
    <property type="project" value="UniProtKB-SubCell"/>
</dbReference>
<keyword evidence="3 6" id="KW-0812">Transmembrane</keyword>
<dbReference type="SUPFAM" id="SSF103481">
    <property type="entry name" value="Multidrug resistance efflux transporter EmrE"/>
    <property type="match status" value="2"/>
</dbReference>
<keyword evidence="5 6" id="KW-0472">Membrane</keyword>
<feature type="transmembrane region" description="Helical" evidence="6">
    <location>
        <begin position="300"/>
        <end position="316"/>
    </location>
</feature>
<gene>
    <name evidence="8" type="ORF">SIAM614_26301</name>
</gene>
<evidence type="ECO:0000256" key="6">
    <source>
        <dbReference type="SAM" id="Phobius"/>
    </source>
</evidence>
<feature type="transmembrane region" description="Helical" evidence="6">
    <location>
        <begin position="212"/>
        <end position="233"/>
    </location>
</feature>
<dbReference type="AlphaFoldDB" id="A0NZZ6"/>
<dbReference type="eggNOG" id="COG0697">
    <property type="taxonomic scope" value="Bacteria"/>
</dbReference>
<dbReference type="InterPro" id="IPR000620">
    <property type="entry name" value="EamA_dom"/>
</dbReference>
<evidence type="ECO:0000259" key="7">
    <source>
        <dbReference type="Pfam" id="PF00892"/>
    </source>
</evidence>
<evidence type="ECO:0000313" key="9">
    <source>
        <dbReference type="Proteomes" id="UP000004848"/>
    </source>
</evidence>
<evidence type="ECO:0000256" key="2">
    <source>
        <dbReference type="ARBA" id="ARBA00007362"/>
    </source>
</evidence>
<evidence type="ECO:0000313" key="8">
    <source>
        <dbReference type="EMBL" id="EAV41713.1"/>
    </source>
</evidence>
<keyword evidence="4 6" id="KW-1133">Transmembrane helix</keyword>
<feature type="transmembrane region" description="Helical" evidence="6">
    <location>
        <begin position="181"/>
        <end position="200"/>
    </location>
</feature>
<dbReference type="InterPro" id="IPR050638">
    <property type="entry name" value="AA-Vitamin_Transporters"/>
</dbReference>
<dbReference type="Pfam" id="PF00892">
    <property type="entry name" value="EamA"/>
    <property type="match status" value="2"/>
</dbReference>
<feature type="domain" description="EamA" evidence="7">
    <location>
        <begin position="34"/>
        <end position="165"/>
    </location>
</feature>
<feature type="transmembrane region" description="Helical" evidence="6">
    <location>
        <begin position="122"/>
        <end position="141"/>
    </location>
</feature>
<proteinExistence type="inferred from homology"/>
<dbReference type="EMBL" id="AAUW01000019">
    <property type="protein sequence ID" value="EAV41713.1"/>
    <property type="molecule type" value="Genomic_DNA"/>
</dbReference>
<dbReference type="Proteomes" id="UP000004848">
    <property type="component" value="Unassembled WGS sequence"/>
</dbReference>
<feature type="transmembrane region" description="Helical" evidence="6">
    <location>
        <begin position="274"/>
        <end position="294"/>
    </location>
</feature>
<dbReference type="PANTHER" id="PTHR32322:SF2">
    <property type="entry name" value="EAMA DOMAIN-CONTAINING PROTEIN"/>
    <property type="match status" value="1"/>
</dbReference>
<comment type="caution">
    <text evidence="8">The sequence shown here is derived from an EMBL/GenBank/DDBJ whole genome shotgun (WGS) entry which is preliminary data.</text>
</comment>
<organism evidence="8 9">
    <name type="scientific">Roseibium aggregatum (strain ATCC 25650 / DSM 13394 / JCM 20685 / NBRC 16684 / NCIMB 2208 / IAM 12614 / B1)</name>
    <name type="common">Stappia aggregata</name>
    <dbReference type="NCBI Taxonomy" id="384765"/>
    <lineage>
        <taxon>Bacteria</taxon>
        <taxon>Pseudomonadati</taxon>
        <taxon>Pseudomonadota</taxon>
        <taxon>Alphaproteobacteria</taxon>
        <taxon>Hyphomicrobiales</taxon>
        <taxon>Stappiaceae</taxon>
        <taxon>Roseibium</taxon>
    </lineage>
</organism>
<comment type="similarity">
    <text evidence="2">Belongs to the EamA transporter family.</text>
</comment>
<accession>A0NZZ6</accession>
<evidence type="ECO:0000256" key="3">
    <source>
        <dbReference type="ARBA" id="ARBA00022692"/>
    </source>
</evidence>
<feature type="transmembrane region" description="Helical" evidence="6">
    <location>
        <begin position="148"/>
        <end position="169"/>
    </location>
</feature>
<comment type="subcellular location">
    <subcellularLocation>
        <location evidence="1">Membrane</location>
        <topology evidence="1">Multi-pass membrane protein</topology>
    </subcellularLocation>
</comment>
<dbReference type="InterPro" id="IPR037185">
    <property type="entry name" value="EmrE-like"/>
</dbReference>
<dbReference type="PANTHER" id="PTHR32322">
    <property type="entry name" value="INNER MEMBRANE TRANSPORTER"/>
    <property type="match status" value="1"/>
</dbReference>
<reference evidence="8 9" key="1">
    <citation type="submission" date="2006-05" db="EMBL/GenBank/DDBJ databases">
        <authorList>
            <person name="King G."/>
            <person name="Ferriera S."/>
            <person name="Johnson J."/>
            <person name="Kravitz S."/>
            <person name="Beeson K."/>
            <person name="Sutton G."/>
            <person name="Rogers Y.-H."/>
            <person name="Friedman R."/>
            <person name="Frazier M."/>
            <person name="Venter J.C."/>
        </authorList>
    </citation>
    <scope>NUCLEOTIDE SEQUENCE [LARGE SCALE GENOMIC DNA]</scope>
    <source>
        <strain evidence="9">ATCC 25650 / DSM 13394 / JCM 20685 / NBRC 16684 / NCIMB 2208 / IAM 12614 / B1</strain>
    </source>
</reference>
<evidence type="ECO:0000256" key="4">
    <source>
        <dbReference type="ARBA" id="ARBA00022989"/>
    </source>
</evidence>
<evidence type="ECO:0000256" key="5">
    <source>
        <dbReference type="ARBA" id="ARBA00023136"/>
    </source>
</evidence>
<feature type="domain" description="EamA" evidence="7">
    <location>
        <begin position="181"/>
        <end position="316"/>
    </location>
</feature>
<evidence type="ECO:0000256" key="1">
    <source>
        <dbReference type="ARBA" id="ARBA00004141"/>
    </source>
</evidence>